<reference evidence="1" key="1">
    <citation type="journal article" date="2013" name="Genetics">
        <title>The draft genome and transcriptome of Panagrellus redivivus are shaped by the harsh demands of a free-living lifestyle.</title>
        <authorList>
            <person name="Srinivasan J."/>
            <person name="Dillman A.R."/>
            <person name="Macchietto M.G."/>
            <person name="Heikkinen L."/>
            <person name="Lakso M."/>
            <person name="Fracchia K.M."/>
            <person name="Antoshechkin I."/>
            <person name="Mortazavi A."/>
            <person name="Wong G."/>
            <person name="Sternberg P.W."/>
        </authorList>
    </citation>
    <scope>NUCLEOTIDE SEQUENCE [LARGE SCALE GENOMIC DNA]</scope>
    <source>
        <strain evidence="1">MT8872</strain>
    </source>
</reference>
<proteinExistence type="predicted"/>
<name>A0A7E4UQ93_PANRE</name>
<sequence>MERRIFVTDCGPSFIAVYDNLFQGLLHIVVRHHRQLEKAIPALEKVLKRLPRALQNQLANATVAAPNNRNVALRAIETFLADNKATVEQKTLREAQELVADYFDQVITYANFVKKNTTSGGKIEQRFNVDLDGVPTTLVLGTSKDAFFPKIVTAYFLTPRKQMWKPRCTMTKATI</sequence>
<evidence type="ECO:0000313" key="2">
    <source>
        <dbReference type="WBParaSite" id="Pan_g11154.t1"/>
    </source>
</evidence>
<dbReference type="AlphaFoldDB" id="A0A7E4UQ93"/>
<dbReference type="Proteomes" id="UP000492821">
    <property type="component" value="Unassembled WGS sequence"/>
</dbReference>
<accession>A0A7E4UQ93</accession>
<organism evidence="1 2">
    <name type="scientific">Panagrellus redivivus</name>
    <name type="common">Microworm</name>
    <dbReference type="NCBI Taxonomy" id="6233"/>
    <lineage>
        <taxon>Eukaryota</taxon>
        <taxon>Metazoa</taxon>
        <taxon>Ecdysozoa</taxon>
        <taxon>Nematoda</taxon>
        <taxon>Chromadorea</taxon>
        <taxon>Rhabditida</taxon>
        <taxon>Tylenchina</taxon>
        <taxon>Panagrolaimomorpha</taxon>
        <taxon>Panagrolaimoidea</taxon>
        <taxon>Panagrolaimidae</taxon>
        <taxon>Panagrellus</taxon>
    </lineage>
</organism>
<evidence type="ECO:0000313" key="1">
    <source>
        <dbReference type="Proteomes" id="UP000492821"/>
    </source>
</evidence>
<protein>
    <submittedName>
        <fullName evidence="2">Glycine--tRNA ligase</fullName>
    </submittedName>
</protein>
<keyword evidence="1" id="KW-1185">Reference proteome</keyword>
<reference evidence="2" key="2">
    <citation type="submission" date="2020-10" db="UniProtKB">
        <authorList>
            <consortium name="WormBaseParasite"/>
        </authorList>
    </citation>
    <scope>IDENTIFICATION</scope>
</reference>
<dbReference type="WBParaSite" id="Pan_g11154.t1">
    <property type="protein sequence ID" value="Pan_g11154.t1"/>
    <property type="gene ID" value="Pan_g11154"/>
</dbReference>